<gene>
    <name evidence="2" type="ORF">R3Q16_32980</name>
</gene>
<proteinExistence type="predicted"/>
<dbReference type="SUPFAM" id="SSF51556">
    <property type="entry name" value="Metallo-dependent hydrolases"/>
    <property type="match status" value="1"/>
</dbReference>
<dbReference type="InterPro" id="IPR032466">
    <property type="entry name" value="Metal_Hydrolase"/>
</dbReference>
<reference evidence="2 3" key="1">
    <citation type="submission" date="2023-10" db="EMBL/GenBank/DDBJ databases">
        <title>Development of a sustainable strategy for remediation of hydrocarbon-contaminated territories based on the waste exchange concept.</title>
        <authorList>
            <person name="Krivoruchko A."/>
        </authorList>
    </citation>
    <scope>NUCLEOTIDE SEQUENCE [LARGE SCALE GENOMIC DNA]</scope>
    <source>
        <strain evidence="2 3">IEGM 1203</strain>
    </source>
</reference>
<dbReference type="Pfam" id="PF04909">
    <property type="entry name" value="Amidohydro_2"/>
    <property type="match status" value="1"/>
</dbReference>
<dbReference type="InterPro" id="IPR006680">
    <property type="entry name" value="Amidohydro-rel"/>
</dbReference>
<dbReference type="Gene3D" id="3.20.20.140">
    <property type="entry name" value="Metal-dependent hydrolases"/>
    <property type="match status" value="1"/>
</dbReference>
<name>A0ABU4C4Z3_RHOGO</name>
<keyword evidence="3" id="KW-1185">Reference proteome</keyword>
<dbReference type="EMBL" id="JAWLKB010000046">
    <property type="protein sequence ID" value="MDV6271428.1"/>
    <property type="molecule type" value="Genomic_DNA"/>
</dbReference>
<dbReference type="InterPro" id="IPR052358">
    <property type="entry name" value="Aro_Compnd_Degr_Hydrolases"/>
</dbReference>
<dbReference type="Proteomes" id="UP001185927">
    <property type="component" value="Unassembled WGS sequence"/>
</dbReference>
<dbReference type="PANTHER" id="PTHR35563:SF2">
    <property type="entry name" value="BARREL METAL-DEPENDENT HYDROLASE, PUTATIVE (AFU_ORTHOLOGUE AFUA_1G16240)-RELATED"/>
    <property type="match status" value="1"/>
</dbReference>
<evidence type="ECO:0000313" key="2">
    <source>
        <dbReference type="EMBL" id="MDV6271428.1"/>
    </source>
</evidence>
<feature type="domain" description="Amidohydrolase-related" evidence="1">
    <location>
        <begin position="12"/>
        <end position="180"/>
    </location>
</feature>
<organism evidence="2 3">
    <name type="scientific">Rhodococcus globerulus</name>
    <dbReference type="NCBI Taxonomy" id="33008"/>
    <lineage>
        <taxon>Bacteria</taxon>
        <taxon>Bacillati</taxon>
        <taxon>Actinomycetota</taxon>
        <taxon>Actinomycetes</taxon>
        <taxon>Mycobacteriales</taxon>
        <taxon>Nocardiaceae</taxon>
        <taxon>Rhodococcus</taxon>
    </lineage>
</organism>
<evidence type="ECO:0000259" key="1">
    <source>
        <dbReference type="Pfam" id="PF04909"/>
    </source>
</evidence>
<protein>
    <submittedName>
        <fullName evidence="2">Amidohydrolase family protein</fullName>
    </submittedName>
</protein>
<evidence type="ECO:0000313" key="3">
    <source>
        <dbReference type="Proteomes" id="UP001185927"/>
    </source>
</evidence>
<accession>A0ABU4C4Z3</accession>
<comment type="caution">
    <text evidence="2">The sequence shown here is derived from an EMBL/GenBank/DDBJ whole genome shotgun (WGS) entry which is preliminary data.</text>
</comment>
<dbReference type="RefSeq" id="WP_317545868.1">
    <property type="nucleotide sequence ID" value="NZ_JAWLKB010000046.1"/>
</dbReference>
<dbReference type="PANTHER" id="PTHR35563">
    <property type="entry name" value="BARREL METAL-DEPENDENT HYDROLASE, PUTATIVE (AFU_ORTHOLOGUE AFUA_1G16240)-RELATED"/>
    <property type="match status" value="1"/>
</dbReference>
<sequence>MVVLDPRQNHDLEKLHTQGVRGIRLNLIGITPPDLGSRVWRELGKQMTELGWHLEVQAQRRQWDELADSLTRWSSAVVIDHPGLPARADFQAKKTVAALAALEHVWVKVSAPYRSEVPELALAQLLDTTGPARMLFGSDWPFTGHETDSSTGALEAWARKQLGEETFTATLPANAQRLLRWD</sequence>